<dbReference type="RefSeq" id="XP_043177122.1">
    <property type="nucleotide sequence ID" value="XM_043324703.1"/>
</dbReference>
<evidence type="ECO:0000313" key="2">
    <source>
        <dbReference type="Proteomes" id="UP000650533"/>
    </source>
</evidence>
<reference evidence="1" key="1">
    <citation type="submission" date="2020-05" db="EMBL/GenBank/DDBJ databases">
        <title>Evolutionary and genomic comparisons of hybrid uninucleate and nonhybrid Rhizoctonia fungi.</title>
        <authorList>
            <person name="Li C."/>
            <person name="Chen X."/>
        </authorList>
    </citation>
    <scope>NUCLEOTIDE SEQUENCE</scope>
    <source>
        <strain evidence="1">AG-1 IA</strain>
    </source>
</reference>
<proteinExistence type="predicted"/>
<dbReference type="GeneID" id="67027166"/>
<gene>
    <name evidence="1" type="ORF">RhiXN_04887</name>
</gene>
<sequence length="456" mass="52133">MDSKLKSIGYRLEAALSQYLDTSLAVRRECINQTTAGPVLQNLRLTGQLDEAVLLEQKIQRARVAISFARNASPSIVPIHRLPQTFLPKFFFSFLLLSHAYWILASEQCLGSIQFVLPQLWIHIDITATLLKNSSSLSRIETFLSRSGKSQLELHVQYAYEDHAHDRKIDPSLEKAVAPLIPRIRRLRCDIPFLSYDTDPVDSISRKEFSLSVLSQFLNTKATPGTLDALEIWLTGTINIFSIYTNEQLHREDALRLDMPAQHLEDLLFPVTTLRLTRCFPDWTSKAFHNLNELRLCAFHDNAPLHESQLLVILASSPQLRVLELQIELSLLDIAVPPVALHSLETLITHARSFLELGRLLRLLDTGSSPIFMTIYSPFNWYEQPDENIVHFFSRSNVTRLCAEEFNNFYKPFELVNLSPTVKKLPLPHQPTTPGSFTAIIDYLFKFAWIHCTITR</sequence>
<accession>A0A8H8NP64</accession>
<name>A0A8H8NP64_9AGAM</name>
<dbReference type="KEGG" id="rsx:RhiXN_04887"/>
<dbReference type="Proteomes" id="UP000650533">
    <property type="component" value="Chromosome 2"/>
</dbReference>
<organism evidence="1 2">
    <name type="scientific">Rhizoctonia solani</name>
    <dbReference type="NCBI Taxonomy" id="456999"/>
    <lineage>
        <taxon>Eukaryota</taxon>
        <taxon>Fungi</taxon>
        <taxon>Dikarya</taxon>
        <taxon>Basidiomycota</taxon>
        <taxon>Agaricomycotina</taxon>
        <taxon>Agaricomycetes</taxon>
        <taxon>Cantharellales</taxon>
        <taxon>Ceratobasidiaceae</taxon>
        <taxon>Rhizoctonia</taxon>
    </lineage>
</organism>
<evidence type="ECO:0000313" key="1">
    <source>
        <dbReference type="EMBL" id="QRW16885.1"/>
    </source>
</evidence>
<dbReference type="EMBL" id="CP059659">
    <property type="protein sequence ID" value="QRW16885.1"/>
    <property type="molecule type" value="Genomic_DNA"/>
</dbReference>
<protein>
    <submittedName>
        <fullName evidence="1">Pre-mRNA-processing-splicing factor 8</fullName>
    </submittedName>
</protein>
<dbReference type="AlphaFoldDB" id="A0A8H8NP64"/>